<organism evidence="1 2">
    <name type="scientific">Acaryochloris marina (strain MBIC 11017)</name>
    <dbReference type="NCBI Taxonomy" id="329726"/>
    <lineage>
        <taxon>Bacteria</taxon>
        <taxon>Bacillati</taxon>
        <taxon>Cyanobacteriota</taxon>
        <taxon>Cyanophyceae</taxon>
        <taxon>Acaryochloridales</taxon>
        <taxon>Acaryochloridaceae</taxon>
        <taxon>Acaryochloris</taxon>
    </lineage>
</organism>
<gene>
    <name evidence="1" type="ordered locus">AM1_4143</name>
</gene>
<dbReference type="HOGENOM" id="CLU_1357985_0_0_3"/>
<evidence type="ECO:0000313" key="1">
    <source>
        <dbReference type="EMBL" id="ABW29124.1"/>
    </source>
</evidence>
<dbReference type="Proteomes" id="UP000000268">
    <property type="component" value="Chromosome"/>
</dbReference>
<evidence type="ECO:0000313" key="2">
    <source>
        <dbReference type="Proteomes" id="UP000000268"/>
    </source>
</evidence>
<protein>
    <submittedName>
        <fullName evidence="1">Uncharacterized protein</fullName>
    </submittedName>
</protein>
<proteinExistence type="predicted"/>
<dbReference type="InterPro" id="IPR046042">
    <property type="entry name" value="DUF6000"/>
</dbReference>
<reference evidence="1 2" key="1">
    <citation type="journal article" date="2008" name="Proc. Natl. Acad. Sci. U.S.A.">
        <title>Niche adaptation and genome expansion in the chlorophyll d-producing cyanobacterium Acaryochloris marina.</title>
        <authorList>
            <person name="Swingley W.D."/>
            <person name="Chen M."/>
            <person name="Cheung P.C."/>
            <person name="Conrad A.L."/>
            <person name="Dejesa L.C."/>
            <person name="Hao J."/>
            <person name="Honchak B.M."/>
            <person name="Karbach L.E."/>
            <person name="Kurdoglu A."/>
            <person name="Lahiri S."/>
            <person name="Mastrian S.D."/>
            <person name="Miyashita H."/>
            <person name="Page L."/>
            <person name="Ramakrishna P."/>
            <person name="Satoh S."/>
            <person name="Sattley W.M."/>
            <person name="Shimada Y."/>
            <person name="Taylor H.L."/>
            <person name="Tomo T."/>
            <person name="Tsuchiya T."/>
            <person name="Wang Z.T."/>
            <person name="Raymond J."/>
            <person name="Mimuro M."/>
            <person name="Blankenship R.E."/>
            <person name="Touchman J.W."/>
        </authorList>
    </citation>
    <scope>NUCLEOTIDE SEQUENCE [LARGE SCALE GENOMIC DNA]</scope>
    <source>
        <strain evidence="2">MBIC 11017</strain>
    </source>
</reference>
<name>B0CBK6_ACAM1</name>
<dbReference type="eggNOG" id="ENOG50335EF">
    <property type="taxonomic scope" value="Bacteria"/>
</dbReference>
<dbReference type="KEGG" id="amr:AM1_4143"/>
<keyword evidence="2" id="KW-1185">Reference proteome</keyword>
<dbReference type="Pfam" id="PF19463">
    <property type="entry name" value="DUF6000"/>
    <property type="match status" value="1"/>
</dbReference>
<dbReference type="EMBL" id="CP000828">
    <property type="protein sequence ID" value="ABW29124.1"/>
    <property type="molecule type" value="Genomic_DNA"/>
</dbReference>
<accession>B0CBK6</accession>
<dbReference type="AlphaFoldDB" id="B0CBK6"/>
<sequence>MHIAESTVHDAGPYSNLEVPVVMSYPEPEFMAKWVHPFYLTSTMTRFTEFQHSYSEIRSQIDSALISKLLTYFNWRPRKVGSYFAAIENSKEHCQHIGRLLLRSDVRYAGQAHALALAQFNTNDSISYLCKYLDHYLQHPELQFDQGAVYGAVVYLDTQNGTKLAKKYTEQWHKFAKGSSNCVDGMAKLLESIRGLSSGPA</sequence>